<dbReference type="InterPro" id="IPR054597">
    <property type="entry name" value="FeeM_cat"/>
</dbReference>
<dbReference type="EMBL" id="JEMC01003455">
    <property type="protein sequence ID" value="KYF81196.1"/>
    <property type="molecule type" value="Genomic_DNA"/>
</dbReference>
<dbReference type="Proteomes" id="UP000075515">
    <property type="component" value="Unassembled WGS sequence"/>
</dbReference>
<gene>
    <name evidence="2" type="ORF">BE18_03545</name>
</gene>
<organism evidence="2 3">
    <name type="scientific">Sorangium cellulosum</name>
    <name type="common">Polyangium cellulosum</name>
    <dbReference type="NCBI Taxonomy" id="56"/>
    <lineage>
        <taxon>Bacteria</taxon>
        <taxon>Pseudomonadati</taxon>
        <taxon>Myxococcota</taxon>
        <taxon>Polyangia</taxon>
        <taxon>Polyangiales</taxon>
        <taxon>Polyangiaceae</taxon>
        <taxon>Sorangium</taxon>
    </lineage>
</organism>
<evidence type="ECO:0000313" key="3">
    <source>
        <dbReference type="Proteomes" id="UP000075515"/>
    </source>
</evidence>
<dbReference type="Pfam" id="PF21926">
    <property type="entry name" value="FeeM"/>
    <property type="match status" value="1"/>
</dbReference>
<name>A0A150RMK8_SORCE</name>
<accession>A0A150RMK8</accession>
<dbReference type="AlphaFoldDB" id="A0A150RMK8"/>
<sequence length="262" mass="28544">MKKQIRAGVADTQAMIADAQGVRCRVLVKEKGLVSRHASTLDRELDGYDDLETTLHFIAYADGVPAAAARLIRPNPGVAQRIGQPLGVDLAARYELGPFVRAGVSVAEVSRMCVVPEHRGAAVLCALYLAMVRESVRVGLTHWVGAGNAETDALEDAEIAYRLAERDGLVSPRWRVVARPDASASGPSVRPFYTPAERARARSGDLQGLRLPRTLSTFGRLAARYMGRPIRERGYTVCSLPLVVDLADAVRTEAFQRALDRR</sequence>
<dbReference type="InterPro" id="IPR016181">
    <property type="entry name" value="Acyl_CoA_acyltransferase"/>
</dbReference>
<comment type="caution">
    <text evidence="2">The sequence shown here is derived from an EMBL/GenBank/DDBJ whole genome shotgun (WGS) entry which is preliminary data.</text>
</comment>
<feature type="domain" description="N-acyl amino acid synthase FeeM catalytic core" evidence="1">
    <location>
        <begin position="43"/>
        <end position="145"/>
    </location>
</feature>
<dbReference type="Gene3D" id="3.40.630.30">
    <property type="match status" value="1"/>
</dbReference>
<dbReference type="SUPFAM" id="SSF55729">
    <property type="entry name" value="Acyl-CoA N-acyltransferases (Nat)"/>
    <property type="match status" value="1"/>
</dbReference>
<reference evidence="2 3" key="1">
    <citation type="submission" date="2014-02" db="EMBL/GenBank/DDBJ databases">
        <title>The small core and large imbalanced accessory genome model reveals a collaborative survival strategy of Sorangium cellulosum strains in nature.</title>
        <authorList>
            <person name="Han K."/>
            <person name="Peng R."/>
            <person name="Blom J."/>
            <person name="Li Y.-Z."/>
        </authorList>
    </citation>
    <scope>NUCLEOTIDE SEQUENCE [LARGE SCALE GENOMIC DNA]</scope>
    <source>
        <strain evidence="2 3">So0149</strain>
    </source>
</reference>
<proteinExistence type="predicted"/>
<evidence type="ECO:0000259" key="1">
    <source>
        <dbReference type="Pfam" id="PF21926"/>
    </source>
</evidence>
<evidence type="ECO:0000313" key="2">
    <source>
        <dbReference type="EMBL" id="KYF81196.1"/>
    </source>
</evidence>
<protein>
    <recommendedName>
        <fullName evidence="1">N-acyl amino acid synthase FeeM catalytic core domain-containing protein</fullName>
    </recommendedName>
</protein>